<gene>
    <name evidence="2" type="ORF">SAMN05660874_03351</name>
</gene>
<keyword evidence="3" id="KW-1185">Reference proteome</keyword>
<proteinExistence type="predicted"/>
<dbReference type="Proteomes" id="UP000198852">
    <property type="component" value="Unassembled WGS sequence"/>
</dbReference>
<protein>
    <submittedName>
        <fullName evidence="2">Uncharacterized protein</fullName>
    </submittedName>
</protein>
<accession>A0A1I6SRW4</accession>
<sequence>MNRRRTTSVDGTPPASPRPPEPLPDPARVLEADAETSAKWVRTYPGRNERG</sequence>
<evidence type="ECO:0000313" key="2">
    <source>
        <dbReference type="EMBL" id="SFS79609.1"/>
    </source>
</evidence>
<evidence type="ECO:0000256" key="1">
    <source>
        <dbReference type="SAM" id="MobiDB-lite"/>
    </source>
</evidence>
<dbReference type="EMBL" id="FOZX01000005">
    <property type="protein sequence ID" value="SFS79609.1"/>
    <property type="molecule type" value="Genomic_DNA"/>
</dbReference>
<organism evidence="2 3">
    <name type="scientific">Saccharopolyspora flava</name>
    <dbReference type="NCBI Taxonomy" id="95161"/>
    <lineage>
        <taxon>Bacteria</taxon>
        <taxon>Bacillati</taxon>
        <taxon>Actinomycetota</taxon>
        <taxon>Actinomycetes</taxon>
        <taxon>Pseudonocardiales</taxon>
        <taxon>Pseudonocardiaceae</taxon>
        <taxon>Saccharopolyspora</taxon>
    </lineage>
</organism>
<name>A0A1I6SRW4_9PSEU</name>
<feature type="region of interest" description="Disordered" evidence="1">
    <location>
        <begin position="1"/>
        <end position="27"/>
    </location>
</feature>
<dbReference type="AlphaFoldDB" id="A0A1I6SRW4"/>
<feature type="compositionally biased region" description="Pro residues" evidence="1">
    <location>
        <begin position="14"/>
        <end position="25"/>
    </location>
</feature>
<dbReference type="RefSeq" id="WP_175548129.1">
    <property type="nucleotide sequence ID" value="NZ_FOZX01000005.1"/>
</dbReference>
<evidence type="ECO:0000313" key="3">
    <source>
        <dbReference type="Proteomes" id="UP000198852"/>
    </source>
</evidence>
<dbReference type="STRING" id="95161.SAMN05660874_03351"/>
<reference evidence="3" key="1">
    <citation type="submission" date="2016-10" db="EMBL/GenBank/DDBJ databases">
        <authorList>
            <person name="Varghese N."/>
            <person name="Submissions S."/>
        </authorList>
    </citation>
    <scope>NUCLEOTIDE SEQUENCE [LARGE SCALE GENOMIC DNA]</scope>
    <source>
        <strain evidence="3">DSM 44771</strain>
    </source>
</reference>